<comment type="subcellular location">
    <subcellularLocation>
        <location evidence="1">Cell membrane</location>
        <topology evidence="1">Multi-pass membrane protein</topology>
    </subcellularLocation>
</comment>
<evidence type="ECO:0000256" key="4">
    <source>
        <dbReference type="ARBA" id="ARBA00022748"/>
    </source>
</evidence>
<dbReference type="KEGG" id="lck:HN018_17375"/>
<dbReference type="Gene3D" id="3.40.30.10">
    <property type="entry name" value="Glutaredoxin"/>
    <property type="match status" value="1"/>
</dbReference>
<dbReference type="InterPro" id="IPR028250">
    <property type="entry name" value="DsbDN"/>
</dbReference>
<evidence type="ECO:0000256" key="7">
    <source>
        <dbReference type="SAM" id="Phobius"/>
    </source>
</evidence>
<dbReference type="PANTHER" id="PTHR32234">
    <property type="entry name" value="THIOL:DISULFIDE INTERCHANGE PROTEIN DSBD"/>
    <property type="match status" value="1"/>
</dbReference>
<dbReference type="GO" id="GO:0005886">
    <property type="term" value="C:plasma membrane"/>
    <property type="evidence" value="ECO:0007669"/>
    <property type="project" value="UniProtKB-SubCell"/>
</dbReference>
<evidence type="ECO:0000313" key="10">
    <source>
        <dbReference type="Proteomes" id="UP000500767"/>
    </source>
</evidence>
<dbReference type="PROSITE" id="PS51352">
    <property type="entry name" value="THIOREDOXIN_2"/>
    <property type="match status" value="1"/>
</dbReference>
<dbReference type="PANTHER" id="PTHR32234:SF3">
    <property type="entry name" value="SUPPRESSION OF COPPER SENSITIVITY PROTEIN"/>
    <property type="match status" value="1"/>
</dbReference>
<name>A0A6M8HWJ9_9PROT</name>
<evidence type="ECO:0000256" key="2">
    <source>
        <dbReference type="ARBA" id="ARBA00022475"/>
    </source>
</evidence>
<gene>
    <name evidence="9" type="ORF">HN018_17375</name>
</gene>
<evidence type="ECO:0000313" key="9">
    <source>
        <dbReference type="EMBL" id="QKE92758.1"/>
    </source>
</evidence>
<feature type="transmembrane region" description="Helical" evidence="7">
    <location>
        <begin position="331"/>
        <end position="355"/>
    </location>
</feature>
<dbReference type="InterPro" id="IPR013766">
    <property type="entry name" value="Thioredoxin_domain"/>
</dbReference>
<feature type="transmembrane region" description="Helical" evidence="7">
    <location>
        <begin position="509"/>
        <end position="528"/>
    </location>
</feature>
<feature type="transmembrane region" description="Helical" evidence="7">
    <location>
        <begin position="288"/>
        <end position="310"/>
    </location>
</feature>
<evidence type="ECO:0000256" key="3">
    <source>
        <dbReference type="ARBA" id="ARBA00022692"/>
    </source>
</evidence>
<keyword evidence="5 7" id="KW-1133">Transmembrane helix</keyword>
<feature type="transmembrane region" description="Helical" evidence="7">
    <location>
        <begin position="443"/>
        <end position="466"/>
    </location>
</feature>
<dbReference type="SUPFAM" id="SSF52833">
    <property type="entry name" value="Thioredoxin-like"/>
    <property type="match status" value="1"/>
</dbReference>
<organism evidence="9 10">
    <name type="scientific">Lichenicola cladoniae</name>
    <dbReference type="NCBI Taxonomy" id="1484109"/>
    <lineage>
        <taxon>Bacteria</taxon>
        <taxon>Pseudomonadati</taxon>
        <taxon>Pseudomonadota</taxon>
        <taxon>Alphaproteobacteria</taxon>
        <taxon>Acetobacterales</taxon>
        <taxon>Acetobacteraceae</taxon>
        <taxon>Lichenicola</taxon>
    </lineage>
</organism>
<evidence type="ECO:0000259" key="8">
    <source>
        <dbReference type="PROSITE" id="PS51352"/>
    </source>
</evidence>
<evidence type="ECO:0000256" key="5">
    <source>
        <dbReference type="ARBA" id="ARBA00022989"/>
    </source>
</evidence>
<keyword evidence="10" id="KW-1185">Reference proteome</keyword>
<dbReference type="EMBL" id="CP053708">
    <property type="protein sequence ID" value="QKE92758.1"/>
    <property type="molecule type" value="Genomic_DNA"/>
</dbReference>
<reference evidence="9 10" key="1">
    <citation type="journal article" date="2014" name="World J. Microbiol. Biotechnol.">
        <title>Biodiversity and physiological characteristics of Antarctic and Arctic lichens-associated bacteria.</title>
        <authorList>
            <person name="Lee Y.M."/>
            <person name="Kim E.H."/>
            <person name="Lee H.K."/>
            <person name="Hong S.G."/>
        </authorList>
    </citation>
    <scope>NUCLEOTIDE SEQUENCE [LARGE SCALE GENOMIC DNA]</scope>
    <source>
        <strain evidence="9 10">PAMC 26569</strain>
    </source>
</reference>
<keyword evidence="6 7" id="KW-0472">Membrane</keyword>
<dbReference type="Pfam" id="PF13899">
    <property type="entry name" value="Thioredoxin_7"/>
    <property type="match status" value="1"/>
</dbReference>
<evidence type="ECO:0000256" key="6">
    <source>
        <dbReference type="ARBA" id="ARBA00023136"/>
    </source>
</evidence>
<dbReference type="GO" id="GO:0045454">
    <property type="term" value="P:cell redox homeostasis"/>
    <property type="evidence" value="ECO:0007669"/>
    <property type="project" value="TreeGrafter"/>
</dbReference>
<keyword evidence="3 7" id="KW-0812">Transmembrane</keyword>
<feature type="transmembrane region" description="Helical" evidence="7">
    <location>
        <begin position="549"/>
        <end position="568"/>
    </location>
</feature>
<feature type="domain" description="Thioredoxin" evidence="8">
    <location>
        <begin position="559"/>
        <end position="696"/>
    </location>
</feature>
<dbReference type="GO" id="GO:0017004">
    <property type="term" value="P:cytochrome complex assembly"/>
    <property type="evidence" value="ECO:0007669"/>
    <property type="project" value="UniProtKB-KW"/>
</dbReference>
<dbReference type="GO" id="GO:0015035">
    <property type="term" value="F:protein-disulfide reductase activity"/>
    <property type="evidence" value="ECO:0007669"/>
    <property type="project" value="TreeGrafter"/>
</dbReference>
<protein>
    <submittedName>
        <fullName evidence="9">Cytochrome C biogenesis protein</fullName>
    </submittedName>
</protein>
<keyword evidence="4" id="KW-0201">Cytochrome c-type biogenesis</keyword>
<feature type="transmembrane region" description="Helical" evidence="7">
    <location>
        <begin position="412"/>
        <end position="437"/>
    </location>
</feature>
<dbReference type="AlphaFoldDB" id="A0A6M8HWJ9"/>
<dbReference type="Pfam" id="PF02683">
    <property type="entry name" value="DsbD_TM"/>
    <property type="match status" value="1"/>
</dbReference>
<dbReference type="Pfam" id="PF11412">
    <property type="entry name" value="DsbD_N"/>
    <property type="match status" value="1"/>
</dbReference>
<dbReference type="InterPro" id="IPR003834">
    <property type="entry name" value="Cyt_c_assmbl_TM_dom"/>
</dbReference>
<feature type="transmembrane region" description="Helical" evidence="7">
    <location>
        <begin position="367"/>
        <end position="391"/>
    </location>
</feature>
<dbReference type="Proteomes" id="UP000500767">
    <property type="component" value="Chromosome"/>
</dbReference>
<dbReference type="InterPro" id="IPR036249">
    <property type="entry name" value="Thioredoxin-like_sf"/>
</dbReference>
<proteinExistence type="predicted"/>
<evidence type="ECO:0000256" key="1">
    <source>
        <dbReference type="ARBA" id="ARBA00004651"/>
    </source>
</evidence>
<accession>A0A6M8HWJ9</accession>
<dbReference type="CDD" id="cd02953">
    <property type="entry name" value="DsbDgamma"/>
    <property type="match status" value="1"/>
</dbReference>
<dbReference type="InterPro" id="IPR035671">
    <property type="entry name" value="DsbD_gamma"/>
</dbReference>
<sequence>MLCLSAIAAPSARAAESAAVTTDHDAVTLVTDQQGWAPGRALGVGLRLKLAPGWHTYWSNPGDAGEPATIAVTASGGGAGQTGTIIWPVPQRLPEGPLMSYAYTGDVLLPLKLVPTAASANDGAPLVIKATAEWLACATVCVPEQGTFSITLPAGPATASPQASPEAGLFEAAREAAPRPSPFAAHIARDGTFTLTGAGLSPTSVATAWLFPASTGLIDQTAVQTPVIHDGSITIPLKPASGFKPDRPFEALVVLRDPAGQQSALTVSATPGMPVPGGAGSTAGIPRMLGLALLGGLILNLMPCVFPVLAMKAMALSKLSGLARREQRLSALFYTAGILVAFGALGGLTLGLRAAGSSVGWGFQFQSLAFVAATCWLLFLVGLNLVGAFEVGGSLTGAGQGLASRRGHVGDFATGLLAVLVATPCTAPFMAGALAGALGAPALVGMSVFLTMGLGLALPYLLFACIPRLASSLPRPGVWMDILKQAMAFPIFAACAWLAWVASTEGGSAGVLTVAAGLVLLGTAAWLFGLSQRLAMSSAGTEGVRGTRFAGFLSLAFLLAALAMLPGLGKASSNGGQNAQASDGWEAFSEPKLASLRQSGRPVLVDMSAAWCVSCLVNERIAFQSASVRAAFAEHHVALLKGDWTLRDEAITRFLQAHGRDGVPFYIYYPAGADGQVWPQILTPNLVLHAIDATRAQ</sequence>
<feature type="transmembrane region" description="Helical" evidence="7">
    <location>
        <begin position="486"/>
        <end position="503"/>
    </location>
</feature>
<keyword evidence="2" id="KW-1003">Cell membrane</keyword>